<organism evidence="2 3">
    <name type="scientific">Zymoseptoria tritici ST99CH_1A5</name>
    <dbReference type="NCBI Taxonomy" id="1276529"/>
    <lineage>
        <taxon>Eukaryota</taxon>
        <taxon>Fungi</taxon>
        <taxon>Dikarya</taxon>
        <taxon>Ascomycota</taxon>
        <taxon>Pezizomycotina</taxon>
        <taxon>Dothideomycetes</taxon>
        <taxon>Dothideomycetidae</taxon>
        <taxon>Mycosphaerellales</taxon>
        <taxon>Mycosphaerellaceae</taxon>
        <taxon>Zymoseptoria</taxon>
    </lineage>
</organism>
<proteinExistence type="predicted"/>
<dbReference type="InterPro" id="IPR040458">
    <property type="entry name" value="Vid27"/>
</dbReference>
<feature type="domain" description="Vacuolar import/degradation Vid27 C-terminal" evidence="1">
    <location>
        <begin position="124"/>
        <end position="200"/>
    </location>
</feature>
<dbReference type="EMBL" id="LT882690">
    <property type="protein sequence ID" value="SMY30150.1"/>
    <property type="molecule type" value="Genomic_DNA"/>
</dbReference>
<dbReference type="AlphaFoldDB" id="A0A1Y6M315"/>
<gene>
    <name evidence="2" type="ORF">ZT1A5_G11600</name>
</gene>
<reference evidence="2 3" key="1">
    <citation type="submission" date="2016-10" db="EMBL/GenBank/DDBJ databases">
        <authorList>
            <person name="Varghese N."/>
        </authorList>
    </citation>
    <scope>NUCLEOTIDE SEQUENCE [LARGE SCALE GENOMIC DNA]</scope>
</reference>
<name>A0A1Y6M315_ZYMTR</name>
<dbReference type="Pfam" id="PF08553">
    <property type="entry name" value="VID27"/>
    <property type="match status" value="1"/>
</dbReference>
<evidence type="ECO:0000313" key="2">
    <source>
        <dbReference type="EMBL" id="SMY30150.1"/>
    </source>
</evidence>
<sequence length="319" mass="34969">MYYTGMVTEETHQTCSDEECSSLRSHKLHGGDSSTRAPGVAAWGAVFSSLSISLFQLAILSSRPLAHCCLKFRHLPRQTLHILHRRRGPIARPLLPPTTSLDQDPATPSIACISIGKVVGDSNVPEQTFLGLSNNAFYPVDPCLNGNKLVHSELKQYVSKNDFSAAATTEKGCVAVASNKDDPRLFDHLGINAKTALPALPALRTVPGADNLEHTHDDFHSLLEKGRQILSTTARGNPSTLETFEPIDEQQRVEAETDFKASQLNIPITVQFDRIVKRKSSGRADRKLVRGVKKCSVANYMDTSIAVPPTYKDLQQDLT</sequence>
<evidence type="ECO:0000313" key="3">
    <source>
        <dbReference type="Proteomes" id="UP000215453"/>
    </source>
</evidence>
<dbReference type="InterPro" id="IPR013863">
    <property type="entry name" value="VID27_C"/>
</dbReference>
<evidence type="ECO:0000259" key="1">
    <source>
        <dbReference type="Pfam" id="PF08553"/>
    </source>
</evidence>
<dbReference type="PANTHER" id="PTHR31913">
    <property type="entry name" value="VACUOLAR IMPORT AND DEGRADATION PROTEIN 27"/>
    <property type="match status" value="1"/>
</dbReference>
<dbReference type="GO" id="GO:0005634">
    <property type="term" value="C:nucleus"/>
    <property type="evidence" value="ECO:0007669"/>
    <property type="project" value="TreeGrafter"/>
</dbReference>
<dbReference type="GO" id="GO:0005737">
    <property type="term" value="C:cytoplasm"/>
    <property type="evidence" value="ECO:0007669"/>
    <property type="project" value="TreeGrafter"/>
</dbReference>
<protein>
    <recommendedName>
        <fullName evidence="1">Vacuolar import/degradation Vid27 C-terminal domain-containing protein</fullName>
    </recommendedName>
</protein>
<dbReference type="Proteomes" id="UP000215453">
    <property type="component" value="Chromosome 15"/>
</dbReference>
<dbReference type="PANTHER" id="PTHR31913:SF0">
    <property type="entry name" value="VACUOLAR IMPORT AND DEGRADATION PROTEIN 27"/>
    <property type="match status" value="1"/>
</dbReference>
<accession>A0A1Y6M315</accession>